<name>B2ICA5_BEII9</name>
<dbReference type="InterPro" id="IPR003833">
    <property type="entry name" value="CT_C_D"/>
</dbReference>
<organism evidence="5 6">
    <name type="scientific">Beijerinckia indica subsp. indica (strain ATCC 9039 / DSM 1715 / NCIMB 8712)</name>
    <dbReference type="NCBI Taxonomy" id="395963"/>
    <lineage>
        <taxon>Bacteria</taxon>
        <taxon>Pseudomonadati</taxon>
        <taxon>Pseudomonadota</taxon>
        <taxon>Alphaproteobacteria</taxon>
        <taxon>Hyphomicrobiales</taxon>
        <taxon>Beijerinckiaceae</taxon>
        <taxon>Beijerinckia</taxon>
    </lineage>
</organism>
<dbReference type="PANTHER" id="PTHR34698">
    <property type="entry name" value="5-OXOPROLINASE SUBUNIT B"/>
    <property type="match status" value="1"/>
</dbReference>
<dbReference type="Proteomes" id="UP000001695">
    <property type="component" value="Chromosome"/>
</dbReference>
<keyword evidence="6" id="KW-1185">Reference proteome</keyword>
<dbReference type="GO" id="GO:0016787">
    <property type="term" value="F:hydrolase activity"/>
    <property type="evidence" value="ECO:0007669"/>
    <property type="project" value="UniProtKB-KW"/>
</dbReference>
<feature type="domain" description="Carboxyltransferase" evidence="4">
    <location>
        <begin position="7"/>
        <end position="206"/>
    </location>
</feature>
<keyword evidence="2 5" id="KW-0378">Hydrolase</keyword>
<dbReference type="GO" id="GO:0005524">
    <property type="term" value="F:ATP binding"/>
    <property type="evidence" value="ECO:0007669"/>
    <property type="project" value="UniProtKB-KW"/>
</dbReference>
<dbReference type="InterPro" id="IPR010016">
    <property type="entry name" value="PxpB"/>
</dbReference>
<dbReference type="SUPFAM" id="SSF160467">
    <property type="entry name" value="PH0987 N-terminal domain-like"/>
    <property type="match status" value="1"/>
</dbReference>
<evidence type="ECO:0000313" key="6">
    <source>
        <dbReference type="Proteomes" id="UP000001695"/>
    </source>
</evidence>
<dbReference type="SUPFAM" id="SSF50891">
    <property type="entry name" value="Cyclophilin-like"/>
    <property type="match status" value="1"/>
</dbReference>
<dbReference type="Pfam" id="PF02682">
    <property type="entry name" value="CT_C_D"/>
    <property type="match status" value="1"/>
</dbReference>
<dbReference type="EMBL" id="CP001016">
    <property type="protein sequence ID" value="ACB96702.1"/>
    <property type="molecule type" value="Genomic_DNA"/>
</dbReference>
<reference evidence="5 6" key="2">
    <citation type="journal article" date="2010" name="J. Bacteriol.">
        <title>Complete genome sequence of Beijerinckia indica subsp. indica.</title>
        <authorList>
            <person name="Tamas I."/>
            <person name="Dedysh S.N."/>
            <person name="Liesack W."/>
            <person name="Stott M.B."/>
            <person name="Alam M."/>
            <person name="Murrell J.C."/>
            <person name="Dunfield P.F."/>
        </authorList>
    </citation>
    <scope>NUCLEOTIDE SEQUENCE [LARGE SCALE GENOMIC DNA]</scope>
    <source>
        <strain evidence="6">ATCC 9039 / DSM 1715 / NCIMB 8712</strain>
    </source>
</reference>
<dbReference type="eggNOG" id="COG2049">
    <property type="taxonomic scope" value="Bacteria"/>
</dbReference>
<dbReference type="OrthoDB" id="9778567at2"/>
<keyword evidence="3" id="KW-0067">ATP-binding</keyword>
<evidence type="ECO:0000256" key="3">
    <source>
        <dbReference type="ARBA" id="ARBA00022840"/>
    </source>
</evidence>
<dbReference type="SMART" id="SM00796">
    <property type="entry name" value="AHS1"/>
    <property type="match status" value="1"/>
</dbReference>
<evidence type="ECO:0000256" key="1">
    <source>
        <dbReference type="ARBA" id="ARBA00022741"/>
    </source>
</evidence>
<dbReference type="HOGENOM" id="CLU_020207_1_0_5"/>
<protein>
    <submittedName>
        <fullName evidence="5">Allophanate hydrolase subunit 1</fullName>
    </submittedName>
</protein>
<dbReference type="KEGG" id="bid:Bind_3141"/>
<keyword evidence="1" id="KW-0547">Nucleotide-binding</keyword>
<evidence type="ECO:0000313" key="5">
    <source>
        <dbReference type="EMBL" id="ACB96702.1"/>
    </source>
</evidence>
<evidence type="ECO:0000259" key="4">
    <source>
        <dbReference type="SMART" id="SM00796"/>
    </source>
</evidence>
<proteinExistence type="predicted"/>
<evidence type="ECO:0000256" key="2">
    <source>
        <dbReference type="ARBA" id="ARBA00022801"/>
    </source>
</evidence>
<dbReference type="PANTHER" id="PTHR34698:SF2">
    <property type="entry name" value="5-OXOPROLINASE SUBUNIT B"/>
    <property type="match status" value="1"/>
</dbReference>
<dbReference type="InterPro" id="IPR029000">
    <property type="entry name" value="Cyclophilin-like_dom_sf"/>
</dbReference>
<dbReference type="AlphaFoldDB" id="B2ICA5"/>
<reference evidence="6" key="1">
    <citation type="submission" date="2008-03" db="EMBL/GenBank/DDBJ databases">
        <title>Complete sequence of chromosome of Beijerinckia indica subsp. indica ATCC 9039.</title>
        <authorList>
            <consortium name="US DOE Joint Genome Institute"/>
            <person name="Copeland A."/>
            <person name="Lucas S."/>
            <person name="Lapidus A."/>
            <person name="Glavina del Rio T."/>
            <person name="Dalin E."/>
            <person name="Tice H."/>
            <person name="Bruce D."/>
            <person name="Goodwin L."/>
            <person name="Pitluck S."/>
            <person name="LaButti K."/>
            <person name="Schmutz J."/>
            <person name="Larimer F."/>
            <person name="Land M."/>
            <person name="Hauser L."/>
            <person name="Kyrpides N."/>
            <person name="Mikhailova N."/>
            <person name="Dunfield P.F."/>
            <person name="Dedysh S.N."/>
            <person name="Liesack W."/>
            <person name="Saw J.H."/>
            <person name="Alam M."/>
            <person name="Chen Y."/>
            <person name="Murrell J.C."/>
            <person name="Richardson P."/>
        </authorList>
    </citation>
    <scope>NUCLEOTIDE SEQUENCE [LARGE SCALE GENOMIC DNA]</scope>
    <source>
        <strain evidence="6">ATCC 9039 / DSM 1715 / NCIMB 8712</strain>
    </source>
</reference>
<sequence>MNTQNAPRYLPVGESALCVEFGDRIDPRLHDQVLGLDQSLSLRPIPGILETVPTYRSLLIHFDPHRLTSEDLTVALTERRNERPEPAPPKHWLFPVCYDLPFAEDLAEVASLLDLPPETIIDLHASATYRVYMYGFAPGFTFLGGLPEALGVSRRPTPRPPAPAGSLTIAGGQALITSMAMPTGWYVLGRTPVRVFDLGRPQPFLTEVGDEIRFERINAAAFASLEARALSGDPLIAPR</sequence>
<dbReference type="Gene3D" id="3.30.1360.40">
    <property type="match status" value="1"/>
</dbReference>
<dbReference type="Gene3D" id="2.40.100.10">
    <property type="entry name" value="Cyclophilin-like"/>
    <property type="match status" value="1"/>
</dbReference>
<dbReference type="RefSeq" id="WP_012386050.1">
    <property type="nucleotide sequence ID" value="NC_010581.1"/>
</dbReference>
<dbReference type="STRING" id="395963.Bind_3141"/>
<gene>
    <name evidence="5" type="ordered locus">Bind_3141</name>
</gene>
<accession>B2ICA5</accession>